<dbReference type="EMBL" id="JAALDK010000001">
    <property type="protein sequence ID" value="NUY00921.1"/>
    <property type="molecule type" value="Genomic_DNA"/>
</dbReference>
<accession>A0A7Y6JZ82</accession>
<dbReference type="FunFam" id="3.40.50.2000:FF:000119">
    <property type="entry name" value="Glycosyl transferase group 1"/>
    <property type="match status" value="1"/>
</dbReference>
<sequence length="402" mass="44653">MLDNNYSDAQLDIAMGGRALLTPLTGIGQYASNLAREFVHRGHSVRFFYGTHWSSSHENGTTAPAAGDARATKSWRTIAAAGAKRFARKYLPSAYRFMPHVEQYRFDSGIRRRRAPQVYHDPNFIPFRFRGPTVITAHDVSWVRYPEYHPAQRLALLRANFPRALERADRVIVVSEFVRQELQACFSVAPEKIKVVYNGVSTRFQPYSSEATSKVLGRHGLAHGQYFAAVGTLEPRKNLQTALAAHARLPAEVRRQFPLVLIGIEGWLTDTLHRALEPGLREGSVRKLGYVSDDDIPLLTAGALAIVYVSVYEGFGLPIIEGMAAGVPVLCSTADALREVAGDAGIMREPTDVEGFTEAMQVLIDDRALRERLITAGIARAQSFSWQRTAEETLAVYRQVLA</sequence>
<evidence type="ECO:0000313" key="4">
    <source>
        <dbReference type="EMBL" id="NUY00921.1"/>
    </source>
</evidence>
<name>A0A7Y6JZ82_9BURK</name>
<dbReference type="InterPro" id="IPR028098">
    <property type="entry name" value="Glyco_trans_4-like_N"/>
</dbReference>
<keyword evidence="1 4" id="KW-0808">Transferase</keyword>
<comment type="caution">
    <text evidence="4">The sequence shown here is derived from an EMBL/GenBank/DDBJ whole genome shotgun (WGS) entry which is preliminary data.</text>
</comment>
<dbReference type="InterPro" id="IPR001296">
    <property type="entry name" value="Glyco_trans_1"/>
</dbReference>
<evidence type="ECO:0000259" key="3">
    <source>
        <dbReference type="Pfam" id="PF13439"/>
    </source>
</evidence>
<gene>
    <name evidence="4" type="ORF">G5S42_14750</name>
</gene>
<reference evidence="4 5" key="1">
    <citation type="submission" date="2020-02" db="EMBL/GenBank/DDBJ databases">
        <title>Paraburkholderia simonii sp. nov. and Paraburkholderia youngii sp. nov. Brazilian and Mexican Mimosa-associated rhizobia.</title>
        <authorList>
            <person name="Mavima L."/>
            <person name="Beukes C.W."/>
            <person name="Chan W.Y."/>
            <person name="Palmer M."/>
            <person name="De Meyer S.E."/>
            <person name="James E.K."/>
            <person name="Venter S.N."/>
            <person name="Steenkamp E.T."/>
        </authorList>
    </citation>
    <scope>NUCLEOTIDE SEQUENCE [LARGE SCALE GENOMIC DNA]</scope>
    <source>
        <strain evidence="4 5">JPY169</strain>
    </source>
</reference>
<dbReference type="PANTHER" id="PTHR46401">
    <property type="entry name" value="GLYCOSYLTRANSFERASE WBBK-RELATED"/>
    <property type="match status" value="1"/>
</dbReference>
<dbReference type="Pfam" id="PF13439">
    <property type="entry name" value="Glyco_transf_4"/>
    <property type="match status" value="1"/>
</dbReference>
<dbReference type="GO" id="GO:0009103">
    <property type="term" value="P:lipopolysaccharide biosynthetic process"/>
    <property type="evidence" value="ECO:0007669"/>
    <property type="project" value="TreeGrafter"/>
</dbReference>
<organism evidence="4 5">
    <name type="scientific">Paraburkholderia youngii</name>
    <dbReference type="NCBI Taxonomy" id="2782701"/>
    <lineage>
        <taxon>Bacteria</taxon>
        <taxon>Pseudomonadati</taxon>
        <taxon>Pseudomonadota</taxon>
        <taxon>Betaproteobacteria</taxon>
        <taxon>Burkholderiales</taxon>
        <taxon>Burkholderiaceae</taxon>
        <taxon>Paraburkholderia</taxon>
    </lineage>
</organism>
<dbReference type="RefSeq" id="WP_176107376.1">
    <property type="nucleotide sequence ID" value="NZ_JAALDK010000001.1"/>
</dbReference>
<dbReference type="SUPFAM" id="SSF53756">
    <property type="entry name" value="UDP-Glycosyltransferase/glycogen phosphorylase"/>
    <property type="match status" value="1"/>
</dbReference>
<dbReference type="PANTHER" id="PTHR46401:SF2">
    <property type="entry name" value="GLYCOSYLTRANSFERASE WBBK-RELATED"/>
    <property type="match status" value="1"/>
</dbReference>
<dbReference type="Pfam" id="PF00534">
    <property type="entry name" value="Glycos_transf_1"/>
    <property type="match status" value="1"/>
</dbReference>
<dbReference type="CDD" id="cd03809">
    <property type="entry name" value="GT4_MtfB-like"/>
    <property type="match status" value="1"/>
</dbReference>
<evidence type="ECO:0000313" key="5">
    <source>
        <dbReference type="Proteomes" id="UP000594380"/>
    </source>
</evidence>
<dbReference type="Proteomes" id="UP000594380">
    <property type="component" value="Unassembled WGS sequence"/>
</dbReference>
<dbReference type="GO" id="GO:0016757">
    <property type="term" value="F:glycosyltransferase activity"/>
    <property type="evidence" value="ECO:0007669"/>
    <property type="project" value="InterPro"/>
</dbReference>
<dbReference type="GeneID" id="301101594"/>
<proteinExistence type="predicted"/>
<protein>
    <submittedName>
        <fullName evidence="4">Glycosyltransferase family 4 protein</fullName>
    </submittedName>
</protein>
<feature type="domain" description="Glycosyltransferase subfamily 4-like N-terminal" evidence="3">
    <location>
        <begin position="26"/>
        <end position="202"/>
    </location>
</feature>
<evidence type="ECO:0000256" key="1">
    <source>
        <dbReference type="ARBA" id="ARBA00022679"/>
    </source>
</evidence>
<dbReference type="Gene3D" id="3.40.50.2000">
    <property type="entry name" value="Glycogen Phosphorylase B"/>
    <property type="match status" value="2"/>
</dbReference>
<evidence type="ECO:0000259" key="2">
    <source>
        <dbReference type="Pfam" id="PF00534"/>
    </source>
</evidence>
<feature type="domain" description="Glycosyl transferase family 1" evidence="2">
    <location>
        <begin position="226"/>
        <end position="378"/>
    </location>
</feature>
<dbReference type="AlphaFoldDB" id="A0A7Y6JZ82"/>